<evidence type="ECO:0000313" key="2">
    <source>
        <dbReference type="EMBL" id="CCO27495.1"/>
    </source>
</evidence>
<organism evidence="2 3">
    <name type="scientific">Thanatephorus cucumeris (strain AG1-IB / isolate 7/3/14)</name>
    <name type="common">Lettuce bottom rot fungus</name>
    <name type="synonym">Rhizoctonia solani</name>
    <dbReference type="NCBI Taxonomy" id="1108050"/>
    <lineage>
        <taxon>Eukaryota</taxon>
        <taxon>Fungi</taxon>
        <taxon>Dikarya</taxon>
        <taxon>Basidiomycota</taxon>
        <taxon>Agaricomycotina</taxon>
        <taxon>Agaricomycetes</taxon>
        <taxon>Cantharellales</taxon>
        <taxon>Ceratobasidiaceae</taxon>
        <taxon>Rhizoctonia</taxon>
        <taxon>Rhizoctonia solani AG-1</taxon>
    </lineage>
</organism>
<reference evidence="2 3" key="1">
    <citation type="journal article" date="2013" name="J. Biotechnol.">
        <title>Establishment and interpretation of the genome sequence of the phytopathogenic fungus Rhizoctonia solani AG1-IB isolate 7/3/14.</title>
        <authorList>
            <person name="Wibberg D.W."/>
            <person name="Jelonek L.J."/>
            <person name="Rupp O.R."/>
            <person name="Hennig M.H."/>
            <person name="Eikmeyer F.E."/>
            <person name="Goesmann A.G."/>
            <person name="Hartmann A.H."/>
            <person name="Borriss R.B."/>
            <person name="Grosch R.G."/>
            <person name="Puehler A.P."/>
            <person name="Schlueter A.S."/>
        </authorList>
    </citation>
    <scope>NUCLEOTIDE SEQUENCE [LARGE SCALE GENOMIC DNA]</scope>
    <source>
        <strain evidence="3">AG1-IB / isolate 7/3/14</strain>
    </source>
</reference>
<sequence length="131" mass="14047">MVERKIGEVVIGVSRQEGDDRYGPGSGWEREGVEGRDSVWLGYEPWKALEDQVRTGEPGEGEEEATEPVRSYARQHDRTVSAAGLGDGAEDSLLPDNSPFADANAADWDRKASYATLPTPPNGATATTPGT</sequence>
<comment type="caution">
    <text evidence="2">The sequence shown here is derived from an EMBL/GenBank/DDBJ whole genome shotgun (WGS) entry which is preliminary data.</text>
</comment>
<feature type="region of interest" description="Disordered" evidence="1">
    <location>
        <begin position="52"/>
        <end position="131"/>
    </location>
</feature>
<accession>M5BMN5</accession>
<evidence type="ECO:0000313" key="3">
    <source>
        <dbReference type="Proteomes" id="UP000012065"/>
    </source>
</evidence>
<dbReference type="EMBL" id="CAOJ01001938">
    <property type="protein sequence ID" value="CCO27495.1"/>
    <property type="molecule type" value="Genomic_DNA"/>
</dbReference>
<gene>
    <name evidence="2" type="ORF">BN14_01479</name>
</gene>
<dbReference type="AlphaFoldDB" id="M5BMN5"/>
<name>M5BMN5_THACB</name>
<dbReference type="Proteomes" id="UP000012065">
    <property type="component" value="Unassembled WGS sequence"/>
</dbReference>
<feature type="compositionally biased region" description="Low complexity" evidence="1">
    <location>
        <begin position="122"/>
        <end position="131"/>
    </location>
</feature>
<dbReference type="HOGENOM" id="CLU_1929036_0_0_1"/>
<proteinExistence type="predicted"/>
<evidence type="ECO:0000256" key="1">
    <source>
        <dbReference type="SAM" id="MobiDB-lite"/>
    </source>
</evidence>
<protein>
    <submittedName>
        <fullName evidence="2">Uncharacterized protein</fullName>
    </submittedName>
</protein>